<evidence type="ECO:0000313" key="5">
    <source>
        <dbReference type="Proteomes" id="UP000016930"/>
    </source>
</evidence>
<dbReference type="STRING" id="914234.M2R3H7"/>
<dbReference type="AlphaFoldDB" id="M2R3H7"/>
<organism evidence="4 5">
    <name type="scientific">Ceriporiopsis subvermispora (strain B)</name>
    <name type="common">White-rot fungus</name>
    <name type="synonym">Gelatoporia subvermispora</name>
    <dbReference type="NCBI Taxonomy" id="914234"/>
    <lineage>
        <taxon>Eukaryota</taxon>
        <taxon>Fungi</taxon>
        <taxon>Dikarya</taxon>
        <taxon>Basidiomycota</taxon>
        <taxon>Agaricomycotina</taxon>
        <taxon>Agaricomycetes</taxon>
        <taxon>Polyporales</taxon>
        <taxon>Gelatoporiaceae</taxon>
        <taxon>Gelatoporia</taxon>
    </lineage>
</organism>
<protein>
    <recommendedName>
        <fullName evidence="3">AB hydrolase-1 domain-containing protein</fullName>
    </recommendedName>
</protein>
<comment type="similarity">
    <text evidence="1">Belongs to the peptidase S33 family.</text>
</comment>
<reference evidence="4 5" key="1">
    <citation type="journal article" date="2012" name="Proc. Natl. Acad. Sci. U.S.A.">
        <title>Comparative genomics of Ceriporiopsis subvermispora and Phanerochaete chrysosporium provide insight into selective ligninolysis.</title>
        <authorList>
            <person name="Fernandez-Fueyo E."/>
            <person name="Ruiz-Duenas F.J."/>
            <person name="Ferreira P."/>
            <person name="Floudas D."/>
            <person name="Hibbett D.S."/>
            <person name="Canessa P."/>
            <person name="Larrondo L.F."/>
            <person name="James T.Y."/>
            <person name="Seelenfreund D."/>
            <person name="Lobos S."/>
            <person name="Polanco R."/>
            <person name="Tello M."/>
            <person name="Honda Y."/>
            <person name="Watanabe T."/>
            <person name="Watanabe T."/>
            <person name="Ryu J.S."/>
            <person name="Kubicek C.P."/>
            <person name="Schmoll M."/>
            <person name="Gaskell J."/>
            <person name="Hammel K.E."/>
            <person name="St John F.J."/>
            <person name="Vanden Wymelenberg A."/>
            <person name="Sabat G."/>
            <person name="Splinter BonDurant S."/>
            <person name="Syed K."/>
            <person name="Yadav J.S."/>
            <person name="Doddapaneni H."/>
            <person name="Subramanian V."/>
            <person name="Lavin J.L."/>
            <person name="Oguiza J.A."/>
            <person name="Perez G."/>
            <person name="Pisabarro A.G."/>
            <person name="Ramirez L."/>
            <person name="Santoyo F."/>
            <person name="Master E."/>
            <person name="Coutinho P.M."/>
            <person name="Henrissat B."/>
            <person name="Lombard V."/>
            <person name="Magnuson J.K."/>
            <person name="Kuees U."/>
            <person name="Hori C."/>
            <person name="Igarashi K."/>
            <person name="Samejima M."/>
            <person name="Held B.W."/>
            <person name="Barry K.W."/>
            <person name="LaButti K.M."/>
            <person name="Lapidus A."/>
            <person name="Lindquist E.A."/>
            <person name="Lucas S.M."/>
            <person name="Riley R."/>
            <person name="Salamov A.A."/>
            <person name="Hoffmeister D."/>
            <person name="Schwenk D."/>
            <person name="Hadar Y."/>
            <person name="Yarden O."/>
            <person name="de Vries R.P."/>
            <person name="Wiebenga A."/>
            <person name="Stenlid J."/>
            <person name="Eastwood D."/>
            <person name="Grigoriev I.V."/>
            <person name="Berka R.M."/>
            <person name="Blanchette R.A."/>
            <person name="Kersten P."/>
            <person name="Martinez A.T."/>
            <person name="Vicuna R."/>
            <person name="Cullen D."/>
        </authorList>
    </citation>
    <scope>NUCLEOTIDE SEQUENCE [LARGE SCALE GENOMIC DNA]</scope>
    <source>
        <strain evidence="4 5">B</strain>
    </source>
</reference>
<evidence type="ECO:0000313" key="4">
    <source>
        <dbReference type="EMBL" id="EMD39075.1"/>
    </source>
</evidence>
<dbReference type="PIRSF" id="PIRSF005539">
    <property type="entry name" value="Pept_S33_TRI_F1"/>
    <property type="match status" value="1"/>
</dbReference>
<gene>
    <name evidence="4" type="ORF">CERSUDRAFT_93124</name>
</gene>
<dbReference type="InterPro" id="IPR005945">
    <property type="entry name" value="Pro_imino_pep"/>
</dbReference>
<dbReference type="PRINTS" id="PR00793">
    <property type="entry name" value="PROAMNOPTASE"/>
</dbReference>
<dbReference type="GO" id="GO:0006508">
    <property type="term" value="P:proteolysis"/>
    <property type="evidence" value="ECO:0007669"/>
    <property type="project" value="InterPro"/>
</dbReference>
<dbReference type="Gene3D" id="3.40.50.1820">
    <property type="entry name" value="alpha/beta hydrolase"/>
    <property type="match status" value="1"/>
</dbReference>
<dbReference type="InterPro" id="IPR050471">
    <property type="entry name" value="AB_hydrolase"/>
</dbReference>
<sequence>MLEKSGTIPFTYHDETFSTWYKIVGKLTLNVPPLIVLHGGPGIPHQYMLPHAELADFPTGRAVIFYDQIGIGASTHLPDKPTEFWMPELFMVELDNVIAYFDITGNFDLVGHSWGGMLATQYAIDRHPIGLRHLILTSTPASIALWSQVTETLLSKLPDDVREAIERGEREGKRDTPEYSQAVLFYSNKHVCTISPWPEQMQSAFEEMQKDPTVHGHMVGPSEVYVEGTLKDWSVVDNLPHISCPTLLINGYFDEAQDSVVLPFFLHTPKVRWVQFGQSAHMAFHEEKEKYLDIVEKFLTAL</sequence>
<dbReference type="PANTHER" id="PTHR43433:SF5">
    <property type="entry name" value="AB HYDROLASE-1 DOMAIN-CONTAINING PROTEIN"/>
    <property type="match status" value="1"/>
</dbReference>
<dbReference type="GO" id="GO:0008233">
    <property type="term" value="F:peptidase activity"/>
    <property type="evidence" value="ECO:0007669"/>
    <property type="project" value="InterPro"/>
</dbReference>
<accession>M2R3H7</accession>
<dbReference type="OrthoDB" id="190201at2759"/>
<dbReference type="InterPro" id="IPR002410">
    <property type="entry name" value="Peptidase_S33"/>
</dbReference>
<dbReference type="InterPro" id="IPR000073">
    <property type="entry name" value="AB_hydrolase_1"/>
</dbReference>
<dbReference type="SUPFAM" id="SSF53474">
    <property type="entry name" value="alpha/beta-Hydrolases"/>
    <property type="match status" value="1"/>
</dbReference>
<evidence type="ECO:0000256" key="2">
    <source>
        <dbReference type="ARBA" id="ARBA00022801"/>
    </source>
</evidence>
<dbReference type="Proteomes" id="UP000016930">
    <property type="component" value="Unassembled WGS sequence"/>
</dbReference>
<dbReference type="HOGENOM" id="CLU_020336_15_1_1"/>
<dbReference type="PANTHER" id="PTHR43433">
    <property type="entry name" value="HYDROLASE, ALPHA/BETA FOLD FAMILY PROTEIN"/>
    <property type="match status" value="1"/>
</dbReference>
<feature type="domain" description="AB hydrolase-1" evidence="3">
    <location>
        <begin position="32"/>
        <end position="287"/>
    </location>
</feature>
<proteinExistence type="inferred from homology"/>
<dbReference type="Pfam" id="PF00561">
    <property type="entry name" value="Abhydrolase_1"/>
    <property type="match status" value="1"/>
</dbReference>
<evidence type="ECO:0000259" key="3">
    <source>
        <dbReference type="Pfam" id="PF00561"/>
    </source>
</evidence>
<keyword evidence="5" id="KW-1185">Reference proteome</keyword>
<keyword evidence="2" id="KW-0378">Hydrolase</keyword>
<name>M2R3H7_CERS8</name>
<dbReference type="EMBL" id="KB445794">
    <property type="protein sequence ID" value="EMD39075.1"/>
    <property type="molecule type" value="Genomic_DNA"/>
</dbReference>
<dbReference type="InterPro" id="IPR029058">
    <property type="entry name" value="AB_hydrolase_fold"/>
</dbReference>
<evidence type="ECO:0000256" key="1">
    <source>
        <dbReference type="ARBA" id="ARBA00010088"/>
    </source>
</evidence>
<dbReference type="NCBIfam" id="TIGR01250">
    <property type="entry name" value="pro_imino_pep_2"/>
    <property type="match status" value="1"/>
</dbReference>